<dbReference type="RefSeq" id="WP_089895814.1">
    <property type="nucleotide sequence ID" value="NZ_FOJG01000001.1"/>
</dbReference>
<keyword evidence="1" id="KW-0812">Transmembrane</keyword>
<sequence>MTSIVLSFLYDFLLYLFIAGALIFVLLYFIHTDIDKILKKSLLSMGYEVISIEDTPRVFDVHPKKKPWSRFIRTTYGGATDRINYRIITLLLSEKEQKLLAAVYTAPFVKPQVFYERDIKKAATVK</sequence>
<accession>A0A1I0RIK1</accession>
<evidence type="ECO:0000256" key="1">
    <source>
        <dbReference type="SAM" id="Phobius"/>
    </source>
</evidence>
<organism evidence="2 3">
    <name type="scientific">Chitinophaga arvensicola</name>
    <dbReference type="NCBI Taxonomy" id="29529"/>
    <lineage>
        <taxon>Bacteria</taxon>
        <taxon>Pseudomonadati</taxon>
        <taxon>Bacteroidota</taxon>
        <taxon>Chitinophagia</taxon>
        <taxon>Chitinophagales</taxon>
        <taxon>Chitinophagaceae</taxon>
        <taxon>Chitinophaga</taxon>
    </lineage>
</organism>
<proteinExistence type="predicted"/>
<dbReference type="EMBL" id="FOJG01000001">
    <property type="protein sequence ID" value="SEW40720.1"/>
    <property type="molecule type" value="Genomic_DNA"/>
</dbReference>
<dbReference type="AlphaFoldDB" id="A0A1I0RIK1"/>
<feature type="transmembrane region" description="Helical" evidence="1">
    <location>
        <begin position="12"/>
        <end position="30"/>
    </location>
</feature>
<keyword evidence="1" id="KW-1133">Transmembrane helix</keyword>
<dbReference type="STRING" id="29529.SAMN04488122_2882"/>
<keyword evidence="3" id="KW-1185">Reference proteome</keyword>
<evidence type="ECO:0000313" key="3">
    <source>
        <dbReference type="Proteomes" id="UP000199310"/>
    </source>
</evidence>
<protein>
    <submittedName>
        <fullName evidence="2">Uncharacterized protein</fullName>
    </submittedName>
</protein>
<keyword evidence="1" id="KW-0472">Membrane</keyword>
<name>A0A1I0RIK1_9BACT</name>
<dbReference type="Proteomes" id="UP000199310">
    <property type="component" value="Unassembled WGS sequence"/>
</dbReference>
<evidence type="ECO:0000313" key="2">
    <source>
        <dbReference type="EMBL" id="SEW40720.1"/>
    </source>
</evidence>
<reference evidence="3" key="1">
    <citation type="submission" date="2016-10" db="EMBL/GenBank/DDBJ databases">
        <authorList>
            <person name="Varghese N."/>
            <person name="Submissions S."/>
        </authorList>
    </citation>
    <scope>NUCLEOTIDE SEQUENCE [LARGE SCALE GENOMIC DNA]</scope>
    <source>
        <strain evidence="3">DSM 3695</strain>
    </source>
</reference>
<gene>
    <name evidence="2" type="ORF">SAMN04488122_2882</name>
</gene>